<dbReference type="AlphaFoldDB" id="A0A508TDM0"/>
<dbReference type="OrthoDB" id="8232991at2"/>
<protein>
    <submittedName>
        <fullName evidence="1">Uncharacterized protein</fullName>
    </submittedName>
</protein>
<keyword evidence="2" id="KW-1185">Reference proteome</keyword>
<comment type="caution">
    <text evidence="1">The sequence shown here is derived from an EMBL/GenBank/DDBJ whole genome shotgun (WGS) entry which is preliminary data.</text>
</comment>
<dbReference type="EMBL" id="CAADFC020000016">
    <property type="protein sequence ID" value="VIO72869.1"/>
    <property type="molecule type" value="Genomic_DNA"/>
</dbReference>
<name>A0A508TDM0_9BRAD</name>
<accession>A0A508TDM0</accession>
<proteinExistence type="predicted"/>
<reference evidence="1" key="1">
    <citation type="submission" date="2019-02" db="EMBL/GenBank/DDBJ databases">
        <authorList>
            <person name="Pothier F.J."/>
        </authorList>
    </citation>
    <scope>NUCLEOTIDE SEQUENCE</scope>
    <source>
        <strain evidence="1">CI-1B</strain>
    </source>
</reference>
<dbReference type="Proteomes" id="UP000328092">
    <property type="component" value="Unassembled WGS sequence"/>
</dbReference>
<organism evidence="1 2">
    <name type="scientific">Bradyrhizobium ivorense</name>
    <dbReference type="NCBI Taxonomy" id="2511166"/>
    <lineage>
        <taxon>Bacteria</taxon>
        <taxon>Pseudomonadati</taxon>
        <taxon>Pseudomonadota</taxon>
        <taxon>Alphaproteobacteria</taxon>
        <taxon>Hyphomicrobiales</taxon>
        <taxon>Nitrobacteraceae</taxon>
        <taxon>Bradyrhizobium</taxon>
    </lineage>
</organism>
<evidence type="ECO:0000313" key="1">
    <source>
        <dbReference type="EMBL" id="VIO72869.1"/>
    </source>
</evidence>
<sequence length="104" mass="12128">MTAERPPTDLLQQFRRKYLWWKPVDGRPFSEERVIAQTMDLGTYDDILLLEDAVGQARLVEIMRGAEPGWFSDRSWEFWRGRLTFATGMAIPDKAPRRGFHATV</sequence>
<gene>
    <name evidence="1" type="ORF">CI1B_45170</name>
</gene>
<evidence type="ECO:0000313" key="2">
    <source>
        <dbReference type="Proteomes" id="UP000328092"/>
    </source>
</evidence>
<dbReference type="RefSeq" id="WP_139480545.1">
    <property type="nucleotide sequence ID" value="NZ_CAADFB020000008.1"/>
</dbReference>